<comment type="caution">
    <text evidence="3">The sequence shown here is derived from an EMBL/GenBank/DDBJ whole genome shotgun (WGS) entry which is preliminary data.</text>
</comment>
<dbReference type="InterPro" id="IPR013761">
    <property type="entry name" value="SAM/pointed_sf"/>
</dbReference>
<dbReference type="Gene3D" id="1.10.150.50">
    <property type="entry name" value="Transcription Factor, Ets-1"/>
    <property type="match status" value="1"/>
</dbReference>
<sequence>MSISINTSSEEKISVLIIDLVKGCKKTEDLINFLCEQEDLGLEDRHFEIFRKEAINGPALLKLNADKLMRAGLGMGPAENIAEFILDIKGEGQAVTTSSREKELLQKLAELEKQLRKSIYDFDVIVTPKRIKSLKWPANIESTTIEEFKKFLYDIYKIPTLENPSVVFNFLSNGDQYFPRNDVAFREMLRLLVLKNNLKITVFVETPSKPFSEWTFPRVCQLYELSDDPNPSTRVFPVFSCGCVDLKDEKAQTVVRYLMNCLKLLQDITPLDMAYEATKPIYSYCYLVAGVSFYKNDFSIIPEKLIQGRNGQGNVDYAIECSSTGRTVGLVEVKKDDFLKGFAQASVQMESSLTGRKRKANEMDDDEREVDKVFGIVTDAEKWYFMTCTLDEKGKPSFELSKPISVPYNNNGDMQINVEKVLGHIMWLLKEAQKPMEASPNGGQQRVLKKHKSSCNIINT</sequence>
<dbReference type="Proteomes" id="UP000439903">
    <property type="component" value="Unassembled WGS sequence"/>
</dbReference>
<reference evidence="3 4" key="1">
    <citation type="journal article" date="2019" name="Environ. Microbiol.">
        <title>At the nexus of three kingdoms: the genome of the mycorrhizal fungus Gigaspora margarita provides insights into plant, endobacterial and fungal interactions.</title>
        <authorList>
            <person name="Venice F."/>
            <person name="Ghignone S."/>
            <person name="Salvioli di Fossalunga A."/>
            <person name="Amselem J."/>
            <person name="Novero M."/>
            <person name="Xianan X."/>
            <person name="Sedzielewska Toro K."/>
            <person name="Morin E."/>
            <person name="Lipzen A."/>
            <person name="Grigoriev I.V."/>
            <person name="Henrissat B."/>
            <person name="Martin F.M."/>
            <person name="Bonfante P."/>
        </authorList>
    </citation>
    <scope>NUCLEOTIDE SEQUENCE [LARGE SCALE GENOMIC DNA]</scope>
    <source>
        <strain evidence="3 4">BEG34</strain>
    </source>
</reference>
<accession>A0A8H4AH94</accession>
<evidence type="ECO:0008006" key="5">
    <source>
        <dbReference type="Google" id="ProtNLM"/>
    </source>
</evidence>
<dbReference type="SUPFAM" id="SSF47769">
    <property type="entry name" value="SAM/Pointed domain"/>
    <property type="match status" value="1"/>
</dbReference>
<protein>
    <recommendedName>
        <fullName evidence="5">Crinkler family protein</fullName>
    </recommendedName>
</protein>
<evidence type="ECO:0000256" key="2">
    <source>
        <dbReference type="SAM" id="MobiDB-lite"/>
    </source>
</evidence>
<keyword evidence="4" id="KW-1185">Reference proteome</keyword>
<feature type="coiled-coil region" evidence="1">
    <location>
        <begin position="94"/>
        <end position="121"/>
    </location>
</feature>
<evidence type="ECO:0000313" key="3">
    <source>
        <dbReference type="EMBL" id="KAF0495220.1"/>
    </source>
</evidence>
<evidence type="ECO:0000313" key="4">
    <source>
        <dbReference type="Proteomes" id="UP000439903"/>
    </source>
</evidence>
<name>A0A8H4AH94_GIGMA</name>
<dbReference type="AlphaFoldDB" id="A0A8H4AH94"/>
<keyword evidence="1" id="KW-0175">Coiled coil</keyword>
<proteinExistence type="predicted"/>
<dbReference type="EMBL" id="WTPW01000608">
    <property type="protein sequence ID" value="KAF0495220.1"/>
    <property type="molecule type" value="Genomic_DNA"/>
</dbReference>
<gene>
    <name evidence="3" type="ORF">F8M41_021156</name>
</gene>
<feature type="region of interest" description="Disordered" evidence="2">
    <location>
        <begin position="436"/>
        <end position="460"/>
    </location>
</feature>
<organism evidence="3 4">
    <name type="scientific">Gigaspora margarita</name>
    <dbReference type="NCBI Taxonomy" id="4874"/>
    <lineage>
        <taxon>Eukaryota</taxon>
        <taxon>Fungi</taxon>
        <taxon>Fungi incertae sedis</taxon>
        <taxon>Mucoromycota</taxon>
        <taxon>Glomeromycotina</taxon>
        <taxon>Glomeromycetes</taxon>
        <taxon>Diversisporales</taxon>
        <taxon>Gigasporaceae</taxon>
        <taxon>Gigaspora</taxon>
    </lineage>
</organism>
<evidence type="ECO:0000256" key="1">
    <source>
        <dbReference type="SAM" id="Coils"/>
    </source>
</evidence>
<dbReference type="OrthoDB" id="2410986at2759"/>